<sequence length="360" mass="39623">MYHSWAALFKVLVRVHDVYEHIIPPVKPDEIATYEQSKAADLSLWKRLDAAVLQWIYGTISNNLLLAILQKDDTAQASWARLESLFQDNKVSRATHLEEELADLNFENFSSIDSYCNHIKTLAGRLEDVDAPIPNSRLVLKLTGGLPEAYSGTVDFIQNQDPIPPFESCRSRLKLAERTIKNRLAKENGSSNRAQAALVTSTGGPPHHTTNSGSSRVNSRNNKPKKTGAKPGFGKPFGAMNQQPISFPTGQPWQQQPWASWAPWLSHWPVPPPCPYPAASWAPRAAAPHPAPRSAAPGILGPRPPQAYNVMGSSVSYTPTDIEAAMHALSFTQPDGNYYMDTVATSHMTADQDGNHTPEM</sequence>
<organism evidence="2 3">
    <name type="scientific">Cuscuta epithymum</name>
    <dbReference type="NCBI Taxonomy" id="186058"/>
    <lineage>
        <taxon>Eukaryota</taxon>
        <taxon>Viridiplantae</taxon>
        <taxon>Streptophyta</taxon>
        <taxon>Embryophyta</taxon>
        <taxon>Tracheophyta</taxon>
        <taxon>Spermatophyta</taxon>
        <taxon>Magnoliopsida</taxon>
        <taxon>eudicotyledons</taxon>
        <taxon>Gunneridae</taxon>
        <taxon>Pentapetalae</taxon>
        <taxon>asterids</taxon>
        <taxon>lamiids</taxon>
        <taxon>Solanales</taxon>
        <taxon>Convolvulaceae</taxon>
        <taxon>Cuscuteae</taxon>
        <taxon>Cuscuta</taxon>
        <taxon>Cuscuta subgen. Cuscuta</taxon>
    </lineage>
</organism>
<reference evidence="2" key="1">
    <citation type="submission" date="2022-07" db="EMBL/GenBank/DDBJ databases">
        <authorList>
            <person name="Macas J."/>
            <person name="Novak P."/>
            <person name="Neumann P."/>
        </authorList>
    </citation>
    <scope>NUCLEOTIDE SEQUENCE</scope>
</reference>
<name>A0AAV0CCA0_9ASTE</name>
<evidence type="ECO:0000256" key="1">
    <source>
        <dbReference type="SAM" id="MobiDB-lite"/>
    </source>
</evidence>
<dbReference type="EMBL" id="CAMAPF010000020">
    <property type="protein sequence ID" value="CAH9071474.1"/>
    <property type="molecule type" value="Genomic_DNA"/>
</dbReference>
<feature type="compositionally biased region" description="Polar residues" evidence="1">
    <location>
        <begin position="240"/>
        <end position="249"/>
    </location>
</feature>
<dbReference type="PANTHER" id="PTHR47481">
    <property type="match status" value="1"/>
</dbReference>
<dbReference type="PANTHER" id="PTHR47481:SF42">
    <property type="entry name" value="RHO GTPASE-ACTIVATING PROTEIN GACK-LIKE"/>
    <property type="match status" value="1"/>
</dbReference>
<feature type="compositionally biased region" description="Low complexity" evidence="1">
    <location>
        <begin position="211"/>
        <end position="221"/>
    </location>
</feature>
<dbReference type="Pfam" id="PF14223">
    <property type="entry name" value="Retrotran_gag_2"/>
    <property type="match status" value="1"/>
</dbReference>
<dbReference type="Proteomes" id="UP001152523">
    <property type="component" value="Unassembled WGS sequence"/>
</dbReference>
<dbReference type="AlphaFoldDB" id="A0AAV0CCA0"/>
<accession>A0AAV0CCA0</accession>
<proteinExistence type="predicted"/>
<feature type="region of interest" description="Disordered" evidence="1">
    <location>
        <begin position="198"/>
        <end position="253"/>
    </location>
</feature>
<evidence type="ECO:0000313" key="3">
    <source>
        <dbReference type="Proteomes" id="UP001152523"/>
    </source>
</evidence>
<comment type="caution">
    <text evidence="2">The sequence shown here is derived from an EMBL/GenBank/DDBJ whole genome shotgun (WGS) entry which is preliminary data.</text>
</comment>
<evidence type="ECO:0000313" key="2">
    <source>
        <dbReference type="EMBL" id="CAH9071474.1"/>
    </source>
</evidence>
<keyword evidence="3" id="KW-1185">Reference proteome</keyword>
<protein>
    <submittedName>
        <fullName evidence="2">Uncharacterized protein</fullName>
    </submittedName>
</protein>
<gene>
    <name evidence="2" type="ORF">CEPIT_LOCUS3908</name>
</gene>